<evidence type="ECO:0000313" key="1">
    <source>
        <dbReference type="EMBL" id="EAS47256.1"/>
    </source>
</evidence>
<dbReference type="AlphaFoldDB" id="Q1YSF0"/>
<name>Q1YSF0_9GAMM</name>
<dbReference type="EMBL" id="AAPI01000003">
    <property type="protein sequence ID" value="EAS47256.1"/>
    <property type="molecule type" value="Genomic_DNA"/>
</dbReference>
<proteinExistence type="predicted"/>
<gene>
    <name evidence="1" type="ORF">GB2207_11583</name>
</gene>
<evidence type="ECO:0000313" key="2">
    <source>
        <dbReference type="Proteomes" id="UP000005555"/>
    </source>
</evidence>
<accession>Q1YSF0</accession>
<comment type="caution">
    <text evidence="1">The sequence shown here is derived from an EMBL/GenBank/DDBJ whole genome shotgun (WGS) entry which is preliminary data.</text>
</comment>
<dbReference type="HOGENOM" id="CLU_3328260_0_0_6"/>
<sequence>MSSNDKICDSEIKNRGLGRGFFAPVFKLYQHPVDDNPL</sequence>
<organism evidence="1 2">
    <name type="scientific">gamma proteobacterium HTCC2207</name>
    <dbReference type="NCBI Taxonomy" id="314287"/>
    <lineage>
        <taxon>Bacteria</taxon>
        <taxon>Pseudomonadati</taxon>
        <taxon>Pseudomonadota</taxon>
        <taxon>Gammaproteobacteria</taxon>
        <taxon>Cellvibrionales</taxon>
        <taxon>Porticoccaceae</taxon>
        <taxon>SAR92 clade</taxon>
    </lineage>
</organism>
<reference evidence="1 2" key="1">
    <citation type="submission" date="2006-03" db="EMBL/GenBank/DDBJ databases">
        <authorList>
            <person name="Giovannoni S.J."/>
            <person name="Cho J.-C."/>
            <person name="Ferriera S."/>
            <person name="Johnson J."/>
            <person name="Kravitz S."/>
            <person name="Halpern A."/>
            <person name="Remington K."/>
            <person name="Beeson K."/>
            <person name="Tran B."/>
            <person name="Rogers Y.-H."/>
            <person name="Friedman R."/>
            <person name="Venter J.C."/>
        </authorList>
    </citation>
    <scope>NUCLEOTIDE SEQUENCE [LARGE SCALE GENOMIC DNA]</scope>
    <source>
        <strain evidence="1 2">HTCC2207</strain>
    </source>
</reference>
<keyword evidence="2" id="KW-1185">Reference proteome</keyword>
<dbReference type="Proteomes" id="UP000005555">
    <property type="component" value="Unassembled WGS sequence"/>
</dbReference>
<protein>
    <submittedName>
        <fullName evidence="1">Uncharacterized protein</fullName>
    </submittedName>
</protein>